<keyword evidence="2" id="KW-1185">Reference proteome</keyword>
<comment type="caution">
    <text evidence="1">The sequence shown here is derived from an EMBL/GenBank/DDBJ whole genome shotgun (WGS) entry which is preliminary data.</text>
</comment>
<evidence type="ECO:0000313" key="2">
    <source>
        <dbReference type="Proteomes" id="UP001172155"/>
    </source>
</evidence>
<proteinExistence type="predicted"/>
<dbReference type="AlphaFoldDB" id="A0AA40K826"/>
<organism evidence="1 2">
    <name type="scientific">Schizothecium vesticola</name>
    <dbReference type="NCBI Taxonomy" id="314040"/>
    <lineage>
        <taxon>Eukaryota</taxon>
        <taxon>Fungi</taxon>
        <taxon>Dikarya</taxon>
        <taxon>Ascomycota</taxon>
        <taxon>Pezizomycotina</taxon>
        <taxon>Sordariomycetes</taxon>
        <taxon>Sordariomycetidae</taxon>
        <taxon>Sordariales</taxon>
        <taxon>Schizotheciaceae</taxon>
        <taxon>Schizothecium</taxon>
    </lineage>
</organism>
<accession>A0AA40K826</accession>
<dbReference type="Proteomes" id="UP001172155">
    <property type="component" value="Unassembled WGS sequence"/>
</dbReference>
<evidence type="ECO:0000313" key="1">
    <source>
        <dbReference type="EMBL" id="KAK0749459.1"/>
    </source>
</evidence>
<gene>
    <name evidence="1" type="ORF">B0T18DRAFT_389046</name>
</gene>
<name>A0AA40K826_9PEZI</name>
<sequence>MGYGCWRACSAGALVVVPPAVSRQCPVRWVRCTQEDNGRPDGYVRVNGPHSPRDHGFYAAGDVWLVVVSDFSFNVSRWWAGERTLGDGKRHAVLRAKLIAGGPLEQRLSSERLIRALPKGQMRRSLGYATGLEHGAGCTLGYNAPRNVEDPDRRPETSNLLFHWQHFAAHVLSGAKLPVCGFSIGIWQAMKAEVLPIHVAATSVTEDKKP</sequence>
<reference evidence="1" key="1">
    <citation type="submission" date="2023-06" db="EMBL/GenBank/DDBJ databases">
        <title>Genome-scale phylogeny and comparative genomics of the fungal order Sordariales.</title>
        <authorList>
            <consortium name="Lawrence Berkeley National Laboratory"/>
            <person name="Hensen N."/>
            <person name="Bonometti L."/>
            <person name="Westerberg I."/>
            <person name="Brannstrom I.O."/>
            <person name="Guillou S."/>
            <person name="Cros-Aarteil S."/>
            <person name="Calhoun S."/>
            <person name="Haridas S."/>
            <person name="Kuo A."/>
            <person name="Mondo S."/>
            <person name="Pangilinan J."/>
            <person name="Riley R."/>
            <person name="LaButti K."/>
            <person name="Andreopoulos B."/>
            <person name="Lipzen A."/>
            <person name="Chen C."/>
            <person name="Yanf M."/>
            <person name="Daum C."/>
            <person name="Ng V."/>
            <person name="Clum A."/>
            <person name="Steindorff A."/>
            <person name="Ohm R."/>
            <person name="Martin F."/>
            <person name="Silar P."/>
            <person name="Natvig D."/>
            <person name="Lalanne C."/>
            <person name="Gautier V."/>
            <person name="Ament-velasquez S.L."/>
            <person name="Kruys A."/>
            <person name="Hutchinson M.I."/>
            <person name="Powell A.J."/>
            <person name="Barry K."/>
            <person name="Miller A.N."/>
            <person name="Grigoriev I.V."/>
            <person name="Debuchy R."/>
            <person name="Gladieux P."/>
            <person name="Thoren M.H."/>
            <person name="Johannesson H."/>
        </authorList>
    </citation>
    <scope>NUCLEOTIDE SEQUENCE</scope>
    <source>
        <strain evidence="1">SMH3187-1</strain>
    </source>
</reference>
<protein>
    <submittedName>
        <fullName evidence="1">Uncharacterized protein</fullName>
    </submittedName>
</protein>
<dbReference type="EMBL" id="JAUKUD010000003">
    <property type="protein sequence ID" value="KAK0749459.1"/>
    <property type="molecule type" value="Genomic_DNA"/>
</dbReference>